<comment type="caution">
    <text evidence="1">The sequence shown here is derived from an EMBL/GenBank/DDBJ whole genome shotgun (WGS) entry which is preliminary data.</text>
</comment>
<protein>
    <recommendedName>
        <fullName evidence="3">Right handed beta helix domain-containing protein</fullName>
    </recommendedName>
</protein>
<gene>
    <name evidence="1" type="ORF">GCM10023196_083920</name>
</gene>
<evidence type="ECO:0000313" key="1">
    <source>
        <dbReference type="EMBL" id="GAA4635998.1"/>
    </source>
</evidence>
<dbReference type="EMBL" id="BAABHK010000016">
    <property type="protein sequence ID" value="GAA4635998.1"/>
    <property type="molecule type" value="Genomic_DNA"/>
</dbReference>
<reference evidence="2" key="1">
    <citation type="journal article" date="2019" name="Int. J. Syst. Evol. Microbiol.">
        <title>The Global Catalogue of Microorganisms (GCM) 10K type strain sequencing project: providing services to taxonomists for standard genome sequencing and annotation.</title>
        <authorList>
            <consortium name="The Broad Institute Genomics Platform"/>
            <consortium name="The Broad Institute Genome Sequencing Center for Infectious Disease"/>
            <person name="Wu L."/>
            <person name="Ma J."/>
        </authorList>
    </citation>
    <scope>NUCLEOTIDE SEQUENCE [LARGE SCALE GENOMIC DNA]</scope>
    <source>
        <strain evidence="2">JCM 17939</strain>
    </source>
</reference>
<evidence type="ECO:0008006" key="3">
    <source>
        <dbReference type="Google" id="ProtNLM"/>
    </source>
</evidence>
<dbReference type="SUPFAM" id="SSF51126">
    <property type="entry name" value="Pectin lyase-like"/>
    <property type="match status" value="1"/>
</dbReference>
<dbReference type="InterPro" id="IPR011050">
    <property type="entry name" value="Pectin_lyase_fold/virulence"/>
</dbReference>
<keyword evidence="2" id="KW-1185">Reference proteome</keyword>
<dbReference type="Proteomes" id="UP001501442">
    <property type="component" value="Unassembled WGS sequence"/>
</dbReference>
<accession>A0ABP8UNI5</accession>
<proteinExistence type="predicted"/>
<organism evidence="1 2">
    <name type="scientific">Actinoallomurus vinaceus</name>
    <dbReference type="NCBI Taxonomy" id="1080074"/>
    <lineage>
        <taxon>Bacteria</taxon>
        <taxon>Bacillati</taxon>
        <taxon>Actinomycetota</taxon>
        <taxon>Actinomycetes</taxon>
        <taxon>Streptosporangiales</taxon>
        <taxon>Thermomonosporaceae</taxon>
        <taxon>Actinoallomurus</taxon>
    </lineage>
</organism>
<sequence>MLSGAALAAMPSTAQAQPAAEPHRVVTVPCSGSALGTAVKAANVIPATLRLAPKCSYRITATLTVSGDVALLGGPGTAITPATAFTGRLLDVTSTGKLSVRGISILSGTGNSGDEGIGIRNAGNLVLNFVTISGNTANNGSGAGLSNLQNATASIAHTLIVGNNATGSSAASTGRGGGIINGGNLTITDSRLFANTVEDGGGAIDTLPTGTTHIVQSTLDHNVAAGSGGGVFNSGTTSLDHTLIVRNHADVSGGGIFQNSGTITVNQSITNDNTPDNCAPPNSVPGCTG</sequence>
<evidence type="ECO:0000313" key="2">
    <source>
        <dbReference type="Proteomes" id="UP001501442"/>
    </source>
</evidence>
<name>A0ABP8UNI5_9ACTN</name>